<dbReference type="InterPro" id="IPR013517">
    <property type="entry name" value="FG-GAP"/>
</dbReference>
<name>A0ABX1N688_9RHOO</name>
<evidence type="ECO:0000256" key="1">
    <source>
        <dbReference type="ARBA" id="ARBA00022729"/>
    </source>
</evidence>
<dbReference type="EMBL" id="WTVH01000037">
    <property type="protein sequence ID" value="NMF94775.1"/>
    <property type="molecule type" value="Genomic_DNA"/>
</dbReference>
<dbReference type="Proteomes" id="UP000601990">
    <property type="component" value="Unassembled WGS sequence"/>
</dbReference>
<dbReference type="PANTHER" id="PTHR46580">
    <property type="entry name" value="SENSOR KINASE-RELATED"/>
    <property type="match status" value="1"/>
</dbReference>
<dbReference type="RefSeq" id="WP_169199995.1">
    <property type="nucleotide sequence ID" value="NZ_WTVH02000010.1"/>
</dbReference>
<evidence type="ECO:0000313" key="3">
    <source>
        <dbReference type="Proteomes" id="UP000601990"/>
    </source>
</evidence>
<evidence type="ECO:0000313" key="2">
    <source>
        <dbReference type="EMBL" id="NMF94775.1"/>
    </source>
</evidence>
<keyword evidence="3" id="KW-1185">Reference proteome</keyword>
<organism evidence="2 3">
    <name type="scientific">Aromatoleum buckelii</name>
    <dbReference type="NCBI Taxonomy" id="200254"/>
    <lineage>
        <taxon>Bacteria</taxon>
        <taxon>Pseudomonadati</taxon>
        <taxon>Pseudomonadota</taxon>
        <taxon>Betaproteobacteria</taxon>
        <taxon>Rhodocyclales</taxon>
        <taxon>Rhodocyclaceae</taxon>
        <taxon>Aromatoleum</taxon>
    </lineage>
</organism>
<dbReference type="Pfam" id="PF13517">
    <property type="entry name" value="FG-GAP_3"/>
    <property type="match status" value="1"/>
</dbReference>
<keyword evidence="1" id="KW-0732">Signal</keyword>
<evidence type="ECO:0008006" key="4">
    <source>
        <dbReference type="Google" id="ProtNLM"/>
    </source>
</evidence>
<dbReference type="PANTHER" id="PTHR46580:SF2">
    <property type="entry name" value="MAM DOMAIN-CONTAINING PROTEIN"/>
    <property type="match status" value="1"/>
</dbReference>
<dbReference type="Gene3D" id="2.130.10.130">
    <property type="entry name" value="Integrin alpha, N-terminal"/>
    <property type="match status" value="1"/>
</dbReference>
<accession>A0ABX1N688</accession>
<protein>
    <recommendedName>
        <fullName evidence="4">VCBS repeat-containing protein</fullName>
    </recommendedName>
</protein>
<proteinExistence type="predicted"/>
<sequence length="337" mass="36314">MAQTAVTDRVRIAKADDPWGGTLLPREDDTYVAAALHRRNLLGVWKIAPDRQIAPHGPEKETGYHPDSVAAWDANTLVVAVEGAGLIQFWHIAASDMQKTAELRSAFPVRDLVTGDFDGDGHTDLVTAPYNGDQLAVYWGEGDTRLSAPMFIPAGRSPWHPVVHDWDGDGRPDLLWAELDTGAVKLARSEAGRAFEVVELHRVSGTTPRHIAVGDVNRDGREDIVVAVEVGAAEVLLATGEGGLQVEKIPPQSLGYVAAGVMQDGTVVLGEDEQLLLARRSGAGWEMRRLPAGSLPTPLRVADIDRDGIEDVLVFNSAGGGIDIQFGPLWERAKPLE</sequence>
<comment type="caution">
    <text evidence="2">The sequence shown here is derived from an EMBL/GenBank/DDBJ whole genome shotgun (WGS) entry which is preliminary data.</text>
</comment>
<dbReference type="InterPro" id="IPR028994">
    <property type="entry name" value="Integrin_alpha_N"/>
</dbReference>
<gene>
    <name evidence="2" type="ORF">GO608_15770</name>
</gene>
<reference evidence="2" key="1">
    <citation type="submission" date="2019-12" db="EMBL/GenBank/DDBJ databases">
        <title>Comparative genomics gives insights into the taxonomy of the Azoarcus-Aromatoleum group and reveals separate origins of nif in the plant-associated Azoarcus and non-plant-associated Aromatoleum sub-groups.</title>
        <authorList>
            <person name="Lafos M."/>
            <person name="Maluk M."/>
            <person name="Batista M."/>
            <person name="Junghare M."/>
            <person name="Carmona M."/>
            <person name="Faoro H."/>
            <person name="Cruz L.M."/>
            <person name="Battistoni F."/>
            <person name="De Souza E."/>
            <person name="Pedrosa F."/>
            <person name="Chen W.-M."/>
            <person name="Poole P.S."/>
            <person name="Dixon R.A."/>
            <person name="James E.K."/>
        </authorList>
    </citation>
    <scope>NUCLEOTIDE SEQUENCE</scope>
    <source>
        <strain evidence="2">U120</strain>
    </source>
</reference>
<dbReference type="SUPFAM" id="SSF69318">
    <property type="entry name" value="Integrin alpha N-terminal domain"/>
    <property type="match status" value="1"/>
</dbReference>